<dbReference type="Pfam" id="PF00582">
    <property type="entry name" value="Usp"/>
    <property type="match status" value="1"/>
</dbReference>
<dbReference type="InterPro" id="IPR006015">
    <property type="entry name" value="Universal_stress_UspA"/>
</dbReference>
<accession>A0A1H6G196</accession>
<reference evidence="4" key="1">
    <citation type="submission" date="2016-10" db="EMBL/GenBank/DDBJ databases">
        <authorList>
            <person name="Varghese N."/>
            <person name="Submissions S."/>
        </authorList>
    </citation>
    <scope>NUCLEOTIDE SEQUENCE [LARGE SCALE GENOMIC DNA]</scope>
    <source>
        <strain evidence="4">CGMCC 1.8981</strain>
    </source>
</reference>
<dbReference type="EMBL" id="FNWL01000002">
    <property type="protein sequence ID" value="SEH16370.1"/>
    <property type="molecule type" value="Genomic_DNA"/>
</dbReference>
<dbReference type="InterPro" id="IPR014729">
    <property type="entry name" value="Rossmann-like_a/b/a_fold"/>
</dbReference>
<dbReference type="InterPro" id="IPR006016">
    <property type="entry name" value="UspA"/>
</dbReference>
<comment type="similarity">
    <text evidence="1">Belongs to the universal stress protein A family.</text>
</comment>
<protein>
    <submittedName>
        <fullName evidence="3">Nucleotide-binding universal stress protein, UspA family</fullName>
    </submittedName>
</protein>
<sequence>MVLLVALDDSEPGWAALEYALEEADDIVVVHAVDPSQSGYGEFAHFGTDSMQERLREHGEALLEQVRDRVADRPQQVRTELLVGPPASSVVTYVSEHDVDRVVVGSHGRSGVSRVLLGSVAEQIARRAPAPVTIVR</sequence>
<keyword evidence="4" id="KW-1185">Reference proteome</keyword>
<dbReference type="AlphaFoldDB" id="A0A1H6G196"/>
<dbReference type="RefSeq" id="WP_090507359.1">
    <property type="nucleotide sequence ID" value="NZ_FNWL01000002.1"/>
</dbReference>
<dbReference type="PRINTS" id="PR01438">
    <property type="entry name" value="UNVRSLSTRESS"/>
</dbReference>
<dbReference type="Gene3D" id="3.40.50.620">
    <property type="entry name" value="HUPs"/>
    <property type="match status" value="1"/>
</dbReference>
<gene>
    <name evidence="3" type="ORF">SAMN04487967_2579</name>
</gene>
<feature type="domain" description="UspA" evidence="2">
    <location>
        <begin position="3"/>
        <end position="136"/>
    </location>
</feature>
<organism evidence="3 4">
    <name type="scientific">Natronorubrum sediminis</name>
    <dbReference type="NCBI Taxonomy" id="640943"/>
    <lineage>
        <taxon>Archaea</taxon>
        <taxon>Methanobacteriati</taxon>
        <taxon>Methanobacteriota</taxon>
        <taxon>Stenosarchaea group</taxon>
        <taxon>Halobacteria</taxon>
        <taxon>Halobacteriales</taxon>
        <taxon>Natrialbaceae</taxon>
        <taxon>Natronorubrum</taxon>
    </lineage>
</organism>
<proteinExistence type="inferred from homology"/>
<evidence type="ECO:0000313" key="4">
    <source>
        <dbReference type="Proteomes" id="UP000199112"/>
    </source>
</evidence>
<evidence type="ECO:0000259" key="2">
    <source>
        <dbReference type="Pfam" id="PF00582"/>
    </source>
</evidence>
<dbReference type="PANTHER" id="PTHR46268">
    <property type="entry name" value="STRESS RESPONSE PROTEIN NHAX"/>
    <property type="match status" value="1"/>
</dbReference>
<dbReference type="OrthoDB" id="105697at2157"/>
<dbReference type="PANTHER" id="PTHR46268:SF24">
    <property type="entry name" value="UNIVERSAL STRESS PROTEIN"/>
    <property type="match status" value="1"/>
</dbReference>
<dbReference type="CDD" id="cd00293">
    <property type="entry name" value="USP-like"/>
    <property type="match status" value="1"/>
</dbReference>
<name>A0A1H6G196_9EURY</name>
<dbReference type="Proteomes" id="UP000199112">
    <property type="component" value="Unassembled WGS sequence"/>
</dbReference>
<evidence type="ECO:0000313" key="3">
    <source>
        <dbReference type="EMBL" id="SEH16370.1"/>
    </source>
</evidence>
<dbReference type="SUPFAM" id="SSF52402">
    <property type="entry name" value="Adenine nucleotide alpha hydrolases-like"/>
    <property type="match status" value="1"/>
</dbReference>
<evidence type="ECO:0000256" key="1">
    <source>
        <dbReference type="ARBA" id="ARBA00008791"/>
    </source>
</evidence>